<evidence type="ECO:0000313" key="3">
    <source>
        <dbReference type="Proteomes" id="UP000249377"/>
    </source>
</evidence>
<organism evidence="2 3">
    <name type="scientific">Hydrogeniiclostridium mannosilyticum</name>
    <dbReference type="NCBI Taxonomy" id="2764322"/>
    <lineage>
        <taxon>Bacteria</taxon>
        <taxon>Bacillati</taxon>
        <taxon>Bacillota</taxon>
        <taxon>Clostridia</taxon>
        <taxon>Eubacteriales</taxon>
        <taxon>Acutalibacteraceae</taxon>
        <taxon>Hydrogeniiclostridium</taxon>
    </lineage>
</organism>
<protein>
    <recommendedName>
        <fullName evidence="1">Glycoside hydrolase family 29 N-terminal domain-containing protein</fullName>
    </recommendedName>
</protein>
<gene>
    <name evidence="2" type="ORF">DPQ25_12785</name>
</gene>
<dbReference type="SUPFAM" id="SSF51445">
    <property type="entry name" value="(Trans)glycosidases"/>
    <property type="match status" value="1"/>
</dbReference>
<reference evidence="2 3" key="1">
    <citation type="submission" date="2018-06" db="EMBL/GenBank/DDBJ databases">
        <title>Noncontiguous genome sequence of Ruminococcaceae bacterium ASD2818.</title>
        <authorList>
            <person name="Chaplin A.V."/>
            <person name="Sokolova S.R."/>
            <person name="Kochetkova T.O."/>
            <person name="Goltsov A.Y."/>
            <person name="Trofimov D.Y."/>
            <person name="Efimov B.A."/>
        </authorList>
    </citation>
    <scope>NUCLEOTIDE SEQUENCE [LARGE SCALE GENOMIC DNA]</scope>
    <source>
        <strain evidence="2 3">ASD2818</strain>
    </source>
</reference>
<keyword evidence="3" id="KW-1185">Reference proteome</keyword>
<evidence type="ECO:0000259" key="1">
    <source>
        <dbReference type="Pfam" id="PF01120"/>
    </source>
</evidence>
<dbReference type="Proteomes" id="UP000249377">
    <property type="component" value="Unassembled WGS sequence"/>
</dbReference>
<evidence type="ECO:0000313" key="2">
    <source>
        <dbReference type="EMBL" id="RAQ22505.1"/>
    </source>
</evidence>
<comment type="caution">
    <text evidence="2">The sequence shown here is derived from an EMBL/GenBank/DDBJ whole genome shotgun (WGS) entry which is preliminary data.</text>
</comment>
<dbReference type="EMBL" id="QLYR01000012">
    <property type="protein sequence ID" value="RAQ22505.1"/>
    <property type="molecule type" value="Genomic_DNA"/>
</dbReference>
<feature type="domain" description="Glycoside hydrolase family 29 N-terminal" evidence="1">
    <location>
        <begin position="30"/>
        <end position="290"/>
    </location>
</feature>
<dbReference type="Gene3D" id="3.20.20.80">
    <property type="entry name" value="Glycosidases"/>
    <property type="match status" value="1"/>
</dbReference>
<dbReference type="InterPro" id="IPR057739">
    <property type="entry name" value="Glyco_hydro_29_N"/>
</dbReference>
<dbReference type="InterPro" id="IPR017853">
    <property type="entry name" value="GH"/>
</dbReference>
<dbReference type="RefSeq" id="WP_112333566.1">
    <property type="nucleotide sequence ID" value="NZ_QLYR01000012.1"/>
</dbReference>
<name>A0A328U8M5_9FIRM</name>
<proteinExistence type="predicted"/>
<dbReference type="GO" id="GO:0004560">
    <property type="term" value="F:alpha-L-fucosidase activity"/>
    <property type="evidence" value="ECO:0007669"/>
    <property type="project" value="InterPro"/>
</dbReference>
<dbReference type="AlphaFoldDB" id="A0A328U8M5"/>
<sequence>MEQLLHQKSDTHWFRRSGYGLFCHYLDHSRIKDFDVARFADNVVQTGAGHVFFTLGQNSGYFCAPNATYDRYMGYQAGERCAERDLPMELAGALMERGIRLLLYLPCGAPANDEKSRKAFDVDKPAGAFDWIASPTLRDRWAEIIEEWAQRYGDKVSGWWFDGWFENNGMTEDIAQAYAKAAKAGNPEAILAFNRNIEYGIRPSCVYEDYCAGERFGYFAYEIPTQPLVHGTQWHVLSFLGSFWGKPDIRYQNAYLANYVKQCMAGGGVVSFDIATSLTGEFAPEQMCQLYYIRKAVREASAFTTQTVLPT</sequence>
<dbReference type="Pfam" id="PF01120">
    <property type="entry name" value="Alpha_L_fucos"/>
    <property type="match status" value="1"/>
</dbReference>
<accession>A0A328U8M5</accession>
<dbReference type="GO" id="GO:0005975">
    <property type="term" value="P:carbohydrate metabolic process"/>
    <property type="evidence" value="ECO:0007669"/>
    <property type="project" value="InterPro"/>
</dbReference>